<reference evidence="2" key="1">
    <citation type="submission" date="2014-11" db="EMBL/GenBank/DDBJ databases">
        <authorList>
            <person name="Amaro Gonzalez C."/>
        </authorList>
    </citation>
    <scope>NUCLEOTIDE SEQUENCE</scope>
</reference>
<dbReference type="EMBL" id="GBXM01017489">
    <property type="protein sequence ID" value="JAH91088.1"/>
    <property type="molecule type" value="Transcribed_RNA"/>
</dbReference>
<feature type="transmembrane region" description="Helical" evidence="1">
    <location>
        <begin position="21"/>
        <end position="40"/>
    </location>
</feature>
<dbReference type="AlphaFoldDB" id="A0A0E9WNP8"/>
<keyword evidence="1" id="KW-1133">Transmembrane helix</keyword>
<organism evidence="2">
    <name type="scientific">Anguilla anguilla</name>
    <name type="common">European freshwater eel</name>
    <name type="synonym">Muraena anguilla</name>
    <dbReference type="NCBI Taxonomy" id="7936"/>
    <lineage>
        <taxon>Eukaryota</taxon>
        <taxon>Metazoa</taxon>
        <taxon>Chordata</taxon>
        <taxon>Craniata</taxon>
        <taxon>Vertebrata</taxon>
        <taxon>Euteleostomi</taxon>
        <taxon>Actinopterygii</taxon>
        <taxon>Neopterygii</taxon>
        <taxon>Teleostei</taxon>
        <taxon>Anguilliformes</taxon>
        <taxon>Anguillidae</taxon>
        <taxon>Anguilla</taxon>
    </lineage>
</organism>
<evidence type="ECO:0000313" key="2">
    <source>
        <dbReference type="EMBL" id="JAH91088.1"/>
    </source>
</evidence>
<proteinExistence type="predicted"/>
<keyword evidence="1" id="KW-0812">Transmembrane</keyword>
<evidence type="ECO:0000256" key="1">
    <source>
        <dbReference type="SAM" id="Phobius"/>
    </source>
</evidence>
<sequence>MFTEAIPCLILSFKNTTLYNYMFLYFCVLAHFTNPTLLIITQSCIFPSHRGSITHPY</sequence>
<name>A0A0E9WNP8_ANGAN</name>
<accession>A0A0E9WNP8</accession>
<keyword evidence="1" id="KW-0472">Membrane</keyword>
<protein>
    <submittedName>
        <fullName evidence="2">Uncharacterized protein</fullName>
    </submittedName>
</protein>
<reference evidence="2" key="2">
    <citation type="journal article" date="2015" name="Fish Shellfish Immunol.">
        <title>Early steps in the European eel (Anguilla anguilla)-Vibrio vulnificus interaction in the gills: Role of the RtxA13 toxin.</title>
        <authorList>
            <person name="Callol A."/>
            <person name="Pajuelo D."/>
            <person name="Ebbesson L."/>
            <person name="Teles M."/>
            <person name="MacKenzie S."/>
            <person name="Amaro C."/>
        </authorList>
    </citation>
    <scope>NUCLEOTIDE SEQUENCE</scope>
</reference>